<comment type="caution">
    <text evidence="5">The sequence shown here is derived from an EMBL/GenBank/DDBJ whole genome shotgun (WGS) entry which is preliminary data.</text>
</comment>
<evidence type="ECO:0000259" key="4">
    <source>
        <dbReference type="PROSITE" id="PS50102"/>
    </source>
</evidence>
<dbReference type="InterPro" id="IPR035979">
    <property type="entry name" value="RBD_domain_sf"/>
</dbReference>
<dbReference type="InterPro" id="IPR034349">
    <property type="entry name" value="NUCL_RRM1"/>
</dbReference>
<keyword evidence="6" id="KW-1185">Reference proteome</keyword>
<dbReference type="PROSITE" id="PS50102">
    <property type="entry name" value="RRM"/>
    <property type="match status" value="2"/>
</dbReference>
<gene>
    <name evidence="5" type="ORF">OIU79_018104</name>
</gene>
<feature type="domain" description="RRM" evidence="4">
    <location>
        <begin position="285"/>
        <end position="361"/>
    </location>
</feature>
<dbReference type="SMART" id="SM00360">
    <property type="entry name" value="RRM"/>
    <property type="match status" value="2"/>
</dbReference>
<dbReference type="AlphaFoldDB" id="A0A9Q0WXF5"/>
<dbReference type="Gene3D" id="3.30.70.330">
    <property type="match status" value="2"/>
</dbReference>
<feature type="compositionally biased region" description="Basic and acidic residues" evidence="3">
    <location>
        <begin position="464"/>
        <end position="479"/>
    </location>
</feature>
<keyword evidence="1 2" id="KW-0694">RNA-binding</keyword>
<dbReference type="GO" id="GO:0003723">
    <property type="term" value="F:RNA binding"/>
    <property type="evidence" value="ECO:0007669"/>
    <property type="project" value="UniProtKB-UniRule"/>
</dbReference>
<feature type="compositionally biased region" description="Acidic residues" evidence="3">
    <location>
        <begin position="153"/>
        <end position="163"/>
    </location>
</feature>
<dbReference type="Pfam" id="PF00076">
    <property type="entry name" value="RRM_1"/>
    <property type="match status" value="2"/>
</dbReference>
<dbReference type="PANTHER" id="PTHR23236">
    <property type="entry name" value="EUKARYOTIC TRANSLATION INITIATION FACTOR 4B/4H"/>
    <property type="match status" value="1"/>
</dbReference>
<feature type="compositionally biased region" description="Acidic residues" evidence="3">
    <location>
        <begin position="106"/>
        <end position="116"/>
    </location>
</feature>
<feature type="region of interest" description="Disordered" evidence="3">
    <location>
        <begin position="360"/>
        <end position="386"/>
    </location>
</feature>
<dbReference type="GO" id="GO:0005730">
    <property type="term" value="C:nucleolus"/>
    <property type="evidence" value="ECO:0007669"/>
    <property type="project" value="TreeGrafter"/>
</dbReference>
<dbReference type="CDD" id="cd12451">
    <property type="entry name" value="RRM2_NUCLs"/>
    <property type="match status" value="1"/>
</dbReference>
<feature type="domain" description="RRM" evidence="4">
    <location>
        <begin position="387"/>
        <end position="468"/>
    </location>
</feature>
<feature type="compositionally biased region" description="Acidic residues" evidence="3">
    <location>
        <begin position="180"/>
        <end position="194"/>
    </location>
</feature>
<feature type="region of interest" description="Disordered" evidence="3">
    <location>
        <begin position="23"/>
        <end position="279"/>
    </location>
</feature>
<accession>A0A9Q0WXF5</accession>
<feature type="region of interest" description="Disordered" evidence="3">
    <location>
        <begin position="463"/>
        <end position="530"/>
    </location>
</feature>
<evidence type="ECO:0000313" key="5">
    <source>
        <dbReference type="EMBL" id="KAJ6774849.1"/>
    </source>
</evidence>
<proteinExistence type="predicted"/>
<dbReference type="GO" id="GO:0003743">
    <property type="term" value="F:translation initiation factor activity"/>
    <property type="evidence" value="ECO:0007669"/>
    <property type="project" value="UniProtKB-KW"/>
</dbReference>
<feature type="compositionally biased region" description="Gly residues" evidence="3">
    <location>
        <begin position="483"/>
        <end position="507"/>
    </location>
</feature>
<feature type="compositionally biased region" description="Polar residues" evidence="3">
    <location>
        <begin position="366"/>
        <end position="379"/>
    </location>
</feature>
<feature type="compositionally biased region" description="Polar residues" evidence="3">
    <location>
        <begin position="514"/>
        <end position="523"/>
    </location>
</feature>
<dbReference type="CDD" id="cd12450">
    <property type="entry name" value="RRM1_NUCLs"/>
    <property type="match status" value="1"/>
</dbReference>
<feature type="compositionally biased region" description="Acidic residues" evidence="3">
    <location>
        <begin position="225"/>
        <end position="242"/>
    </location>
</feature>
<dbReference type="OrthoDB" id="439808at2759"/>
<evidence type="ECO:0000256" key="3">
    <source>
        <dbReference type="SAM" id="MobiDB-lite"/>
    </source>
</evidence>
<dbReference type="Proteomes" id="UP001151532">
    <property type="component" value="Chromosome 5"/>
</dbReference>
<dbReference type="SUPFAM" id="SSF54928">
    <property type="entry name" value="RNA-binding domain, RBD"/>
    <property type="match status" value="2"/>
</dbReference>
<protein>
    <submittedName>
        <fullName evidence="5">EUKARYOTIC TRANSLATION INITIATION FACTOR 4B/4H</fullName>
    </submittedName>
</protein>
<dbReference type="InterPro" id="IPR034350">
    <property type="entry name" value="NUCL_RRM2"/>
</dbReference>
<reference evidence="5" key="1">
    <citation type="submission" date="2022-11" db="EMBL/GenBank/DDBJ databases">
        <authorList>
            <person name="Hyden B.L."/>
            <person name="Feng K."/>
            <person name="Yates T."/>
            <person name="Jawdy S."/>
            <person name="Smart L.B."/>
            <person name="Muchero W."/>
        </authorList>
    </citation>
    <scope>NUCLEOTIDE SEQUENCE</scope>
    <source>
        <tissue evidence="5">Shoot tip</tissue>
    </source>
</reference>
<keyword evidence="5" id="KW-0396">Initiation factor</keyword>
<keyword evidence="5" id="KW-0648">Protein biosynthesis</keyword>
<evidence type="ECO:0000313" key="6">
    <source>
        <dbReference type="Proteomes" id="UP001151532"/>
    </source>
</evidence>
<sequence length="530" mass="56635">MGKSSKKSATKVEAAVSVIPAKVDKKGKNKREAGEAIEKIVSAKKHKKNDGVAQAVTKAKVETKTQKKKKEESSDSDDSSSEEEEVKVQPKMAVKSNKPAVKESSESESESESDEEPPTKAAPPAKKESVAIKKGSNGVATKNAKDDSSSSESSEDESSDDEVSNCALKKVQLIKKEESSDSSDDDDSSSDEETTPATKAVPTSKKPSSAAETKPKATAQKESSSEEESSSDSSDEEEDSEDEKPVKTPKKTGTDVEMVDADMKSAVKTPKTPVTPVASENAGSKTLFVGNLSFQVERADVENFFKEAGEVADVRFALDADQRFKGFGHVEFTTAEAAQKALNFNGKSLLGREVRLDLARERGERSSNTPYSKDSNSYQKGGGGQSQTIFVKGFDKFGGEDEIRSSLQEHFGSCGEIKRISIPTDYETGAIKGMAYLEFNDADSLNKAFELNGSQLGDAYLTVDEAKPRSDNRDSRDSESSGGRFGGGRSSGGRFDGGRGGRGGRGRGTPYKPSVTTAASGTKKTFHDED</sequence>
<evidence type="ECO:0000256" key="2">
    <source>
        <dbReference type="PROSITE-ProRule" id="PRU00176"/>
    </source>
</evidence>
<feature type="compositionally biased region" description="Basic and acidic residues" evidence="3">
    <location>
        <begin position="59"/>
        <end position="73"/>
    </location>
</feature>
<dbReference type="InterPro" id="IPR000504">
    <property type="entry name" value="RRM_dom"/>
</dbReference>
<dbReference type="FunFam" id="3.30.70.330:FF:001006">
    <property type="entry name" value="Nucleolin 2"/>
    <property type="match status" value="1"/>
</dbReference>
<reference evidence="5" key="2">
    <citation type="journal article" date="2023" name="Int. J. Mol. Sci.">
        <title>De Novo Assembly and Annotation of 11 Diverse Shrub Willow (Salix) Genomes Reveals Novel Gene Organization in Sex-Linked Regions.</title>
        <authorList>
            <person name="Hyden B."/>
            <person name="Feng K."/>
            <person name="Yates T.B."/>
            <person name="Jawdy S."/>
            <person name="Cereghino C."/>
            <person name="Smart L.B."/>
            <person name="Muchero W."/>
        </authorList>
    </citation>
    <scope>NUCLEOTIDE SEQUENCE</scope>
    <source>
        <tissue evidence="5">Shoot tip</tissue>
    </source>
</reference>
<dbReference type="InterPro" id="IPR012677">
    <property type="entry name" value="Nucleotide-bd_a/b_plait_sf"/>
</dbReference>
<name>A0A9Q0WXF5_SALPP</name>
<dbReference type="EMBL" id="JAPFFK010000002">
    <property type="protein sequence ID" value="KAJ6774849.1"/>
    <property type="molecule type" value="Genomic_DNA"/>
</dbReference>
<organism evidence="5 6">
    <name type="scientific">Salix purpurea</name>
    <name type="common">Purple osier willow</name>
    <dbReference type="NCBI Taxonomy" id="77065"/>
    <lineage>
        <taxon>Eukaryota</taxon>
        <taxon>Viridiplantae</taxon>
        <taxon>Streptophyta</taxon>
        <taxon>Embryophyta</taxon>
        <taxon>Tracheophyta</taxon>
        <taxon>Spermatophyta</taxon>
        <taxon>Magnoliopsida</taxon>
        <taxon>eudicotyledons</taxon>
        <taxon>Gunneridae</taxon>
        <taxon>Pentapetalae</taxon>
        <taxon>rosids</taxon>
        <taxon>fabids</taxon>
        <taxon>Malpighiales</taxon>
        <taxon>Salicaceae</taxon>
        <taxon>Saliceae</taxon>
        <taxon>Salix</taxon>
    </lineage>
</organism>
<evidence type="ECO:0000256" key="1">
    <source>
        <dbReference type="ARBA" id="ARBA00022884"/>
    </source>
</evidence>
<dbReference type="PANTHER" id="PTHR23236:SF11">
    <property type="entry name" value="EUKARYOTIC TRANSLATION INITIATION FACTOR 4H"/>
    <property type="match status" value="1"/>
</dbReference>
<feature type="compositionally biased region" description="Basic and acidic residues" evidence="3">
    <location>
        <begin position="23"/>
        <end position="38"/>
    </location>
</feature>
<feature type="compositionally biased region" description="Acidic residues" evidence="3">
    <location>
        <begin position="74"/>
        <end position="85"/>
    </location>
</feature>